<reference evidence="1 2" key="1">
    <citation type="submission" date="2020-05" db="EMBL/GenBank/DDBJ databases">
        <title>The draft genome sequence of Maribacter arenosus CAU 1321.</title>
        <authorList>
            <person name="Mu L."/>
        </authorList>
    </citation>
    <scope>NUCLEOTIDE SEQUENCE [LARGE SCALE GENOMIC DNA]</scope>
    <source>
        <strain evidence="1 2">CAU 1321</strain>
    </source>
</reference>
<evidence type="ECO:0000313" key="1">
    <source>
        <dbReference type="EMBL" id="MBD0851640.1"/>
    </source>
</evidence>
<dbReference type="Gene3D" id="3.30.230.10">
    <property type="match status" value="1"/>
</dbReference>
<keyword evidence="1" id="KW-0418">Kinase</keyword>
<dbReference type="GO" id="GO:0016301">
    <property type="term" value="F:kinase activity"/>
    <property type="evidence" value="ECO:0007669"/>
    <property type="project" value="UniProtKB-KW"/>
</dbReference>
<dbReference type="SUPFAM" id="SSF54211">
    <property type="entry name" value="Ribosomal protein S5 domain 2-like"/>
    <property type="match status" value="1"/>
</dbReference>
<sequence length="306" mass="34036">MKQEFYSNGKLLLTGEYAVLDGAKALALPTTFGQVLTVEPTKTNTLTWKSLDREGNIWFEMAIDLGSMNLDALINTEIARTALKILIEAQRLNADFLKNGRGCNITAQLTFPKDWGLGSSSTLISNIAQWAKIDPYKLLQNTFGGSGYDIACAIHNTPITYQLNNGIPMVEAVVFDPTFKNELFFVHLNKKQNSRDGIMQYRKQTFNKKELVSVIGNITTKIMSCSDLGTFESLLNLHESVISNTLGVPTIKEQLFSDYPRAIKSLGAWGGDFILAIGDESSMAYFRQGGYETIIPYTEMILKKKS</sequence>
<name>A0ABR7VFJ6_9FLAO</name>
<dbReference type="EMBL" id="JABTCG010000004">
    <property type="protein sequence ID" value="MBD0851640.1"/>
    <property type="molecule type" value="Genomic_DNA"/>
</dbReference>
<dbReference type="InterPro" id="IPR020568">
    <property type="entry name" value="Ribosomal_Su5_D2-typ_SF"/>
</dbReference>
<dbReference type="RefSeq" id="WP_188314744.1">
    <property type="nucleotide sequence ID" value="NZ_JABTCG010000004.1"/>
</dbReference>
<keyword evidence="1" id="KW-0808">Transferase</keyword>
<protein>
    <submittedName>
        <fullName evidence="1">GHMP kinase</fullName>
    </submittedName>
</protein>
<evidence type="ECO:0000313" key="2">
    <source>
        <dbReference type="Proteomes" id="UP000598350"/>
    </source>
</evidence>
<accession>A0ABR7VFJ6</accession>
<comment type="caution">
    <text evidence="1">The sequence shown here is derived from an EMBL/GenBank/DDBJ whole genome shotgun (WGS) entry which is preliminary data.</text>
</comment>
<dbReference type="InterPro" id="IPR014721">
    <property type="entry name" value="Ribsml_uS5_D2-typ_fold_subgr"/>
</dbReference>
<organism evidence="1 2">
    <name type="scientific">Maribacter arenosus</name>
    <dbReference type="NCBI Taxonomy" id="1854708"/>
    <lineage>
        <taxon>Bacteria</taxon>
        <taxon>Pseudomonadati</taxon>
        <taxon>Bacteroidota</taxon>
        <taxon>Flavobacteriia</taxon>
        <taxon>Flavobacteriales</taxon>
        <taxon>Flavobacteriaceae</taxon>
        <taxon>Maribacter</taxon>
    </lineage>
</organism>
<dbReference type="InterPro" id="IPR047765">
    <property type="entry name" value="GHMP_GYDIA-like"/>
</dbReference>
<proteinExistence type="predicted"/>
<keyword evidence="2" id="KW-1185">Reference proteome</keyword>
<dbReference type="Proteomes" id="UP000598350">
    <property type="component" value="Unassembled WGS sequence"/>
</dbReference>
<dbReference type="NCBIfam" id="NF040656">
    <property type="entry name" value="GHMP_GYDIA"/>
    <property type="match status" value="1"/>
</dbReference>
<gene>
    <name evidence="1" type="ORF">HPE63_13250</name>
</gene>